<evidence type="ECO:0000313" key="3">
    <source>
        <dbReference type="Proteomes" id="UP001332243"/>
    </source>
</evidence>
<feature type="transmembrane region" description="Helical" evidence="1">
    <location>
        <begin position="145"/>
        <end position="164"/>
    </location>
</feature>
<proteinExistence type="predicted"/>
<feature type="transmembrane region" description="Helical" evidence="1">
    <location>
        <begin position="176"/>
        <end position="196"/>
    </location>
</feature>
<accession>A0ABU7RXK0</accession>
<reference evidence="2 3" key="1">
    <citation type="submission" date="2024-01" db="EMBL/GenBank/DDBJ databases">
        <title>Genome insights into Plantactinospora sonchi sp. nov.</title>
        <authorList>
            <person name="Wang L."/>
        </authorList>
    </citation>
    <scope>NUCLEOTIDE SEQUENCE [LARGE SCALE GENOMIC DNA]</scope>
    <source>
        <strain evidence="2 3">NEAU-QY2</strain>
    </source>
</reference>
<organism evidence="2 3">
    <name type="scientific">Plantactinospora sonchi</name>
    <dbReference type="NCBI Taxonomy" id="1544735"/>
    <lineage>
        <taxon>Bacteria</taxon>
        <taxon>Bacillati</taxon>
        <taxon>Actinomycetota</taxon>
        <taxon>Actinomycetes</taxon>
        <taxon>Micromonosporales</taxon>
        <taxon>Micromonosporaceae</taxon>
        <taxon>Plantactinospora</taxon>
    </lineage>
</organism>
<feature type="transmembrane region" description="Helical" evidence="1">
    <location>
        <begin position="62"/>
        <end position="89"/>
    </location>
</feature>
<comment type="caution">
    <text evidence="2">The sequence shown here is derived from an EMBL/GenBank/DDBJ whole genome shotgun (WGS) entry which is preliminary data.</text>
</comment>
<evidence type="ECO:0008006" key="4">
    <source>
        <dbReference type="Google" id="ProtNLM"/>
    </source>
</evidence>
<evidence type="ECO:0000313" key="2">
    <source>
        <dbReference type="EMBL" id="MEE6261253.1"/>
    </source>
</evidence>
<dbReference type="Proteomes" id="UP001332243">
    <property type="component" value="Unassembled WGS sequence"/>
</dbReference>
<keyword evidence="3" id="KW-1185">Reference proteome</keyword>
<dbReference type="EMBL" id="JAZGQK010000019">
    <property type="protein sequence ID" value="MEE6261253.1"/>
    <property type="molecule type" value="Genomic_DNA"/>
</dbReference>
<dbReference type="RefSeq" id="WP_331216358.1">
    <property type="nucleotide sequence ID" value="NZ_JAZGQK010000019.1"/>
</dbReference>
<evidence type="ECO:0000256" key="1">
    <source>
        <dbReference type="SAM" id="Phobius"/>
    </source>
</evidence>
<feature type="transmembrane region" description="Helical" evidence="1">
    <location>
        <begin position="21"/>
        <end position="42"/>
    </location>
</feature>
<name>A0ABU7RXK0_9ACTN</name>
<feature type="transmembrane region" description="Helical" evidence="1">
    <location>
        <begin position="202"/>
        <end position="225"/>
    </location>
</feature>
<keyword evidence="1" id="KW-0472">Membrane</keyword>
<keyword evidence="1" id="KW-1133">Transmembrane helix</keyword>
<gene>
    <name evidence="2" type="ORF">V1633_22480</name>
</gene>
<keyword evidence="1" id="KW-0812">Transmembrane</keyword>
<protein>
    <recommendedName>
        <fullName evidence="4">DUF4386 domain-containing protein</fullName>
    </recommendedName>
</protein>
<sequence length="243" mass="25451">MSSKAKFAVPSSIGFHRLSGIAAIGFATMIVVANLIAVPAGLPQTGAGIDEVNAFFSDRTRIVGLTTALTPAAWIMATLFGAGAVAALWQSERDRGEAWSLLGFAGLVLQNATFAAVVAIRLALASSTTDDAGTTGMLWSLHDCLFTLNGTFLALALIGLSIAGRRADLIRRWHGTLGLLSAALLFTSATLAPLVVDRAGPLGLLGLVGWLLWVVWIVTYGTVLIRPNKVPRSRRADSLLVTG</sequence>
<feature type="transmembrane region" description="Helical" evidence="1">
    <location>
        <begin position="101"/>
        <end position="125"/>
    </location>
</feature>